<dbReference type="InterPro" id="IPR050272">
    <property type="entry name" value="Isochorismatase-like_hydrls"/>
</dbReference>
<organism evidence="3 4">
    <name type="scientific">Serratia marcescens</name>
    <dbReference type="NCBI Taxonomy" id="615"/>
    <lineage>
        <taxon>Bacteria</taxon>
        <taxon>Pseudomonadati</taxon>
        <taxon>Pseudomonadota</taxon>
        <taxon>Gammaproteobacteria</taxon>
        <taxon>Enterobacterales</taxon>
        <taxon>Yersiniaceae</taxon>
        <taxon>Serratia</taxon>
    </lineage>
</organism>
<reference evidence="4" key="1">
    <citation type="submission" date="2016-04" db="EMBL/GenBank/DDBJ databases">
        <authorList>
            <person name="Osei Sekyere J."/>
            <person name="Sivertsen A."/>
            <person name="Pedersen A.T."/>
            <person name="Sundsfjord A."/>
        </authorList>
    </citation>
    <scope>NUCLEOTIDE SEQUENCE [LARGE SCALE GENOMIC DNA]</scope>
    <source>
        <strain evidence="4">945174350</strain>
    </source>
</reference>
<feature type="domain" description="Isochorismatase-like" evidence="2">
    <location>
        <begin position="13"/>
        <end position="189"/>
    </location>
</feature>
<proteinExistence type="predicted"/>
<name>A0A2F0Q4E8_SERMA</name>
<evidence type="ECO:0000313" key="3">
    <source>
        <dbReference type="EMBL" id="OCO91238.1"/>
    </source>
</evidence>
<evidence type="ECO:0000256" key="1">
    <source>
        <dbReference type="ARBA" id="ARBA00022801"/>
    </source>
</evidence>
<accession>A0A2F0Q4E8</accession>
<dbReference type="InterPro" id="IPR036380">
    <property type="entry name" value="Isochorismatase-like_sf"/>
</dbReference>
<dbReference type="AlphaFoldDB" id="A0A2F0Q4E8"/>
<dbReference type="PANTHER" id="PTHR43540:SF1">
    <property type="entry name" value="ISOCHORISMATASE HYDROLASE"/>
    <property type="match status" value="1"/>
</dbReference>
<dbReference type="RefSeq" id="WP_065772161.1">
    <property type="nucleotide sequence ID" value="NZ_CP042512.1"/>
</dbReference>
<dbReference type="Gene3D" id="3.40.50.850">
    <property type="entry name" value="Isochorismatase-like"/>
    <property type="match status" value="1"/>
</dbReference>
<evidence type="ECO:0000313" key="4">
    <source>
        <dbReference type="Proteomes" id="UP000050489"/>
    </source>
</evidence>
<dbReference type="Proteomes" id="UP000050489">
    <property type="component" value="Unassembled WGS sequence"/>
</dbReference>
<dbReference type="PANTHER" id="PTHR43540">
    <property type="entry name" value="PEROXYUREIDOACRYLATE/UREIDOACRYLATE AMIDOHYDROLASE-RELATED"/>
    <property type="match status" value="1"/>
</dbReference>
<dbReference type="CDD" id="cd00431">
    <property type="entry name" value="cysteine_hydrolases"/>
    <property type="match status" value="1"/>
</dbReference>
<comment type="caution">
    <text evidence="3">The sequence shown here is derived from an EMBL/GenBank/DDBJ whole genome shotgun (WGS) entry which is preliminary data.</text>
</comment>
<dbReference type="InterPro" id="IPR000868">
    <property type="entry name" value="Isochorismatase-like_dom"/>
</dbReference>
<gene>
    <name evidence="3" type="ORF">AN695_0200115</name>
</gene>
<keyword evidence="1" id="KW-0378">Hydrolase</keyword>
<dbReference type="GO" id="GO:0016787">
    <property type="term" value="F:hydrolase activity"/>
    <property type="evidence" value="ECO:0007669"/>
    <property type="project" value="UniProtKB-KW"/>
</dbReference>
<dbReference type="Pfam" id="PF00857">
    <property type="entry name" value="Isochorismatase"/>
    <property type="match status" value="1"/>
</dbReference>
<evidence type="ECO:0000259" key="2">
    <source>
        <dbReference type="Pfam" id="PF00857"/>
    </source>
</evidence>
<dbReference type="SUPFAM" id="SSF52499">
    <property type="entry name" value="Isochorismatase-like hydrolases"/>
    <property type="match status" value="1"/>
</dbReference>
<sequence>MVNKSMQLSFNSVFVIMDFQQIIVKNMVSTAVSESAIINTLKLREKAREAGVPVLYIKVAFSERYEEIDEWNKLFASIKQLDILKIGDEGTCLDERIIPSVTESVFIKHRVSAFSSSEFSGYLENNKVKTLILAGLSTSGVILSTVRQASDLDYRIIVAEDACGDREEHVHRFLMKDILPMQAEVLDTETIIKLLG</sequence>
<dbReference type="EMBL" id="LJEX02000001">
    <property type="protein sequence ID" value="OCO91238.1"/>
    <property type="molecule type" value="Genomic_DNA"/>
</dbReference>
<protein>
    <recommendedName>
        <fullName evidence="2">Isochorismatase-like domain-containing protein</fullName>
    </recommendedName>
</protein>